<sequence>MFNSSKPIVVEQLFDNSIQEVWNAISNLSLMKLWFFEQIEDFKPEVGFKTSFVVKVEDRTYTHLWELTEIILQKNITYDWKYAEYDGEGKVIFELFDLGDKTKLVLTNFGIESFPSTIPEFSRESCNNGWNYFIKERLYNFLNK</sequence>
<proteinExistence type="inferred from homology"/>
<dbReference type="KEGG" id="lul:LPB138_04665"/>
<evidence type="ECO:0000259" key="2">
    <source>
        <dbReference type="Pfam" id="PF08327"/>
    </source>
</evidence>
<name>A0A1D8P640_9FLAO</name>
<dbReference type="InterPro" id="IPR023393">
    <property type="entry name" value="START-like_dom_sf"/>
</dbReference>
<keyword evidence="4" id="KW-1185">Reference proteome</keyword>
<evidence type="ECO:0000313" key="3">
    <source>
        <dbReference type="EMBL" id="AOW20017.1"/>
    </source>
</evidence>
<dbReference type="RefSeq" id="WP_070236156.1">
    <property type="nucleotide sequence ID" value="NZ_CP017478.1"/>
</dbReference>
<reference evidence="3 4" key="1">
    <citation type="submission" date="2016-10" db="EMBL/GenBank/DDBJ databases">
        <title>Lutibacter sp. LPB0138, isolated from marine gastropod.</title>
        <authorList>
            <person name="Kim E."/>
            <person name="Yi H."/>
        </authorList>
    </citation>
    <scope>NUCLEOTIDE SEQUENCE [LARGE SCALE GENOMIC DNA]</scope>
    <source>
        <strain evidence="3 4">LPB0138</strain>
    </source>
</reference>
<dbReference type="EMBL" id="CP017478">
    <property type="protein sequence ID" value="AOW20017.1"/>
    <property type="molecule type" value="Genomic_DNA"/>
</dbReference>
<evidence type="ECO:0000256" key="1">
    <source>
        <dbReference type="ARBA" id="ARBA00006817"/>
    </source>
</evidence>
<gene>
    <name evidence="3" type="ORF">LPB138_04665</name>
</gene>
<dbReference type="AlphaFoldDB" id="A0A1D8P640"/>
<organism evidence="3 4">
    <name type="scientific">Urechidicola croceus</name>
    <dbReference type="NCBI Taxonomy" id="1850246"/>
    <lineage>
        <taxon>Bacteria</taxon>
        <taxon>Pseudomonadati</taxon>
        <taxon>Bacteroidota</taxon>
        <taxon>Flavobacteriia</taxon>
        <taxon>Flavobacteriales</taxon>
        <taxon>Flavobacteriaceae</taxon>
        <taxon>Urechidicola</taxon>
    </lineage>
</organism>
<feature type="domain" description="Activator of Hsp90 ATPase homologue 1/2-like C-terminal" evidence="2">
    <location>
        <begin position="17"/>
        <end position="140"/>
    </location>
</feature>
<dbReference type="Proteomes" id="UP000176050">
    <property type="component" value="Chromosome"/>
</dbReference>
<dbReference type="CDD" id="cd07814">
    <property type="entry name" value="SRPBCC_CalC_Aha1-like"/>
    <property type="match status" value="1"/>
</dbReference>
<dbReference type="SUPFAM" id="SSF55961">
    <property type="entry name" value="Bet v1-like"/>
    <property type="match status" value="1"/>
</dbReference>
<dbReference type="Gene3D" id="3.30.530.20">
    <property type="match status" value="1"/>
</dbReference>
<comment type="similarity">
    <text evidence="1">Belongs to the AHA1 family.</text>
</comment>
<dbReference type="Pfam" id="PF08327">
    <property type="entry name" value="AHSA1"/>
    <property type="match status" value="1"/>
</dbReference>
<evidence type="ECO:0000313" key="4">
    <source>
        <dbReference type="Proteomes" id="UP000176050"/>
    </source>
</evidence>
<protein>
    <submittedName>
        <fullName evidence="3">ATPase</fullName>
    </submittedName>
</protein>
<accession>A0A1D8P640</accession>
<dbReference type="OrthoDB" id="2355173at2"/>
<dbReference type="STRING" id="1850246.LPB138_04665"/>
<dbReference type="InterPro" id="IPR013538">
    <property type="entry name" value="ASHA1/2-like_C"/>
</dbReference>